<reference evidence="2 3" key="1">
    <citation type="submission" date="2019-08" db="EMBL/GenBank/DDBJ databases">
        <title>Highly reduced genomes of protist endosymbionts show evolutionary convergence.</title>
        <authorList>
            <person name="George E."/>
            <person name="Husnik F."/>
            <person name="Tashyreva D."/>
            <person name="Prokopchuk G."/>
            <person name="Horak A."/>
            <person name="Kwong W.K."/>
            <person name="Lukes J."/>
            <person name="Keeling P.J."/>
        </authorList>
    </citation>
    <scope>NUCLEOTIDE SEQUENCE [LARGE SCALE GENOMIC DNA]</scope>
    <source>
        <strain evidence="2">1604HC</strain>
    </source>
</reference>
<evidence type="ECO:0008006" key="4">
    <source>
        <dbReference type="Google" id="ProtNLM"/>
    </source>
</evidence>
<keyword evidence="1" id="KW-0812">Transmembrane</keyword>
<sequence>MIYKLKSLRETILNRSVRSFIKSEVSVTIKSLKDAIINSVIWSAMIAVTSGYILQSFGMSKNYGEFQAASLITSAVGFETYRTIFRLLSDIEGEKIILYYFSLPIKSNVVFFRLCVIFALNGVIMSTVTLLVLKAVLWNQINIANINFALFYLVVIVIASLFATFSIFLTAYTPSMQKIGNTLMRVLFPIWFMGGYQFSFAAAKSISNVVACMSLVSPYMYANEAMRGIILSSGEFIPIWKCLTVLVIMTVIFWKIGISKIKRRLDII</sequence>
<dbReference type="Proteomes" id="UP000324924">
    <property type="component" value="Chromosome"/>
</dbReference>
<dbReference type="AlphaFoldDB" id="A0A5C0UG65"/>
<protein>
    <recommendedName>
        <fullName evidence="4">ABC-2 type transporter domain-containing protein</fullName>
    </recommendedName>
</protein>
<feature type="transmembrane region" description="Helical" evidence="1">
    <location>
        <begin position="110"/>
        <end position="137"/>
    </location>
</feature>
<evidence type="ECO:0000256" key="1">
    <source>
        <dbReference type="SAM" id="Phobius"/>
    </source>
</evidence>
<feature type="transmembrane region" description="Helical" evidence="1">
    <location>
        <begin position="190"/>
        <end position="216"/>
    </location>
</feature>
<dbReference type="OrthoDB" id="8478603at2"/>
<gene>
    <name evidence="2" type="ORF">FZC36_01435</name>
</gene>
<name>A0A5C0UG65_9PROT</name>
<dbReference type="EMBL" id="CP043314">
    <property type="protein sequence ID" value="QEK39096.1"/>
    <property type="molecule type" value="Genomic_DNA"/>
</dbReference>
<accession>A0A5C0UG65</accession>
<evidence type="ECO:0000313" key="2">
    <source>
        <dbReference type="EMBL" id="QEK39096.1"/>
    </source>
</evidence>
<evidence type="ECO:0000313" key="3">
    <source>
        <dbReference type="Proteomes" id="UP000324924"/>
    </source>
</evidence>
<feature type="transmembrane region" description="Helical" evidence="1">
    <location>
        <begin position="149"/>
        <end position="169"/>
    </location>
</feature>
<feature type="transmembrane region" description="Helical" evidence="1">
    <location>
        <begin position="236"/>
        <end position="254"/>
    </location>
</feature>
<dbReference type="KEGG" id="nabu:FZC36_01435"/>
<dbReference type="RefSeq" id="WP_148972219.1">
    <property type="nucleotide sequence ID" value="NZ_OY490516.1"/>
</dbReference>
<feature type="transmembrane region" description="Helical" evidence="1">
    <location>
        <begin position="35"/>
        <end position="54"/>
    </location>
</feature>
<keyword evidence="3" id="KW-1185">Reference proteome</keyword>
<keyword evidence="1" id="KW-0472">Membrane</keyword>
<organism evidence="2 3">
    <name type="scientific">Candidatus Nesciobacter abundans</name>
    <dbReference type="NCBI Taxonomy" id="2601668"/>
    <lineage>
        <taxon>Bacteria</taxon>
        <taxon>Pseudomonadati</taxon>
        <taxon>Pseudomonadota</taxon>
        <taxon>Alphaproteobacteria</taxon>
        <taxon>Holosporales</taxon>
        <taxon>Holosporaceae</taxon>
        <taxon>Candidatus Nesciobacter</taxon>
    </lineage>
</organism>
<proteinExistence type="predicted"/>
<keyword evidence="1" id="KW-1133">Transmembrane helix</keyword>